<reference evidence="1" key="2">
    <citation type="submission" date="2021-03" db="UniProtKB">
        <authorList>
            <consortium name="EnsemblPlants"/>
        </authorList>
    </citation>
    <scope>IDENTIFICATION</scope>
</reference>
<dbReference type="Gramene" id="evm.model.07.1467">
    <property type="protein sequence ID" value="cds.evm.model.07.1467"/>
    <property type="gene ID" value="evm.TU.07.1467"/>
</dbReference>
<dbReference type="Proteomes" id="UP000596661">
    <property type="component" value="Chromosome 7"/>
</dbReference>
<protein>
    <submittedName>
        <fullName evidence="1">Uncharacterized protein</fullName>
    </submittedName>
</protein>
<name>A0A803Q2R1_CANSA</name>
<dbReference type="EMBL" id="UZAU01000667">
    <property type="status" value="NOT_ANNOTATED_CDS"/>
    <property type="molecule type" value="Genomic_DNA"/>
</dbReference>
<evidence type="ECO:0000313" key="2">
    <source>
        <dbReference type="Proteomes" id="UP000596661"/>
    </source>
</evidence>
<dbReference type="EnsemblPlants" id="evm.model.07.1467">
    <property type="protein sequence ID" value="cds.evm.model.07.1467"/>
    <property type="gene ID" value="evm.TU.07.1467"/>
</dbReference>
<organism evidence="1 2">
    <name type="scientific">Cannabis sativa</name>
    <name type="common">Hemp</name>
    <name type="synonym">Marijuana</name>
    <dbReference type="NCBI Taxonomy" id="3483"/>
    <lineage>
        <taxon>Eukaryota</taxon>
        <taxon>Viridiplantae</taxon>
        <taxon>Streptophyta</taxon>
        <taxon>Embryophyta</taxon>
        <taxon>Tracheophyta</taxon>
        <taxon>Spermatophyta</taxon>
        <taxon>Magnoliopsida</taxon>
        <taxon>eudicotyledons</taxon>
        <taxon>Gunneridae</taxon>
        <taxon>Pentapetalae</taxon>
        <taxon>rosids</taxon>
        <taxon>fabids</taxon>
        <taxon>Rosales</taxon>
        <taxon>Cannabaceae</taxon>
        <taxon>Cannabis</taxon>
    </lineage>
</organism>
<proteinExistence type="predicted"/>
<keyword evidence="2" id="KW-1185">Reference proteome</keyword>
<evidence type="ECO:0000313" key="1">
    <source>
        <dbReference type="EnsemblPlants" id="cds.evm.model.07.1467"/>
    </source>
</evidence>
<reference evidence="1" key="1">
    <citation type="submission" date="2018-11" db="EMBL/GenBank/DDBJ databases">
        <authorList>
            <person name="Grassa J C."/>
        </authorList>
    </citation>
    <scope>NUCLEOTIDE SEQUENCE [LARGE SCALE GENOMIC DNA]</scope>
</reference>
<sequence>MLQSSPYAPFLSSDWNEHGSGLATTATAMVTAGRRTGSRSYFGEEKRAIWSPEIPIGTPAAMVASSGMLTNDDSSVMVKEGPAISHFNKESLNFKIPCANEDTSRAKVNEIIKEKNKALVSNSGLCMTIGPRQLLNSSLACGTAPSMLNKLREQGKCQVVSPFLSIGSLAKEKGLVICDNNNGIFGDGPPKTLSNESSICGQEVNFHHDENLALSNFFQAQNTLLQELKNFGSLDLYEIKAIGGNIGVPTTSETNARTTPFKK</sequence>
<dbReference type="AlphaFoldDB" id="A0A803Q2R1"/>
<accession>A0A803Q2R1</accession>